<dbReference type="SUPFAM" id="SSF56281">
    <property type="entry name" value="Metallo-hydrolase/oxidoreductase"/>
    <property type="match status" value="1"/>
</dbReference>
<evidence type="ECO:0000256" key="6">
    <source>
        <dbReference type="SAM" id="SignalP"/>
    </source>
</evidence>
<evidence type="ECO:0000256" key="3">
    <source>
        <dbReference type="ARBA" id="ARBA00022723"/>
    </source>
</evidence>
<dbReference type="GO" id="GO:0046872">
    <property type="term" value="F:metal ion binding"/>
    <property type="evidence" value="ECO:0007669"/>
    <property type="project" value="UniProtKB-KW"/>
</dbReference>
<evidence type="ECO:0000256" key="2">
    <source>
        <dbReference type="ARBA" id="ARBA00007749"/>
    </source>
</evidence>
<dbReference type="Proteomes" id="UP000295793">
    <property type="component" value="Unassembled WGS sequence"/>
</dbReference>
<feature type="signal peptide" evidence="6">
    <location>
        <begin position="1"/>
        <end position="19"/>
    </location>
</feature>
<feature type="domain" description="Metallo-beta-lactamase" evidence="7">
    <location>
        <begin position="98"/>
        <end position="309"/>
    </location>
</feature>
<dbReference type="InterPro" id="IPR051013">
    <property type="entry name" value="MBL_superfamily_lactonases"/>
</dbReference>
<reference evidence="8 9" key="1">
    <citation type="submission" date="2019-03" db="EMBL/GenBank/DDBJ databases">
        <title>Genomic Encyclopedia of Archaeal and Bacterial Type Strains, Phase II (KMG-II): from individual species to whole genera.</title>
        <authorList>
            <person name="Goeker M."/>
        </authorList>
    </citation>
    <scope>NUCLEOTIDE SEQUENCE [LARGE SCALE GENOMIC DNA]</scope>
    <source>
        <strain evidence="8 9">DSM 15388</strain>
    </source>
</reference>
<keyword evidence="6" id="KW-0732">Signal</keyword>
<protein>
    <submittedName>
        <fullName evidence="8">Metallo-beta-lactamase superfamily protein</fullName>
    </submittedName>
</protein>
<dbReference type="EMBL" id="SLZR01000013">
    <property type="protein sequence ID" value="TCS38973.1"/>
    <property type="molecule type" value="Genomic_DNA"/>
</dbReference>
<gene>
    <name evidence="8" type="ORF">BCF53_11319</name>
</gene>
<evidence type="ECO:0000256" key="5">
    <source>
        <dbReference type="ARBA" id="ARBA00022833"/>
    </source>
</evidence>
<comment type="similarity">
    <text evidence="2">Belongs to the metallo-beta-lactamase superfamily.</text>
</comment>
<dbReference type="AlphaFoldDB" id="A0A4R3I1T0"/>
<dbReference type="InterPro" id="IPR001279">
    <property type="entry name" value="Metallo-B-lactamas"/>
</dbReference>
<dbReference type="GO" id="GO:0016787">
    <property type="term" value="F:hydrolase activity"/>
    <property type="evidence" value="ECO:0007669"/>
    <property type="project" value="UniProtKB-KW"/>
</dbReference>
<keyword evidence="3" id="KW-0479">Metal-binding</keyword>
<evidence type="ECO:0000313" key="9">
    <source>
        <dbReference type="Proteomes" id="UP000295793"/>
    </source>
</evidence>
<dbReference type="PANTHER" id="PTHR42978:SF2">
    <property type="entry name" value="102 KBASES UNSTABLE REGION: FROM 1 TO 119443"/>
    <property type="match status" value="1"/>
</dbReference>
<evidence type="ECO:0000256" key="1">
    <source>
        <dbReference type="ARBA" id="ARBA00001947"/>
    </source>
</evidence>
<feature type="chain" id="PRO_5020996458" evidence="6">
    <location>
        <begin position="20"/>
        <end position="312"/>
    </location>
</feature>
<organism evidence="8 9">
    <name type="scientific">Reinekea marinisedimentorum</name>
    <dbReference type="NCBI Taxonomy" id="230495"/>
    <lineage>
        <taxon>Bacteria</taxon>
        <taxon>Pseudomonadati</taxon>
        <taxon>Pseudomonadota</taxon>
        <taxon>Gammaproteobacteria</taxon>
        <taxon>Oceanospirillales</taxon>
        <taxon>Saccharospirillaceae</taxon>
        <taxon>Reinekea</taxon>
    </lineage>
</organism>
<evidence type="ECO:0000313" key="8">
    <source>
        <dbReference type="EMBL" id="TCS38973.1"/>
    </source>
</evidence>
<keyword evidence="5" id="KW-0862">Zinc</keyword>
<keyword evidence="9" id="KW-1185">Reference proteome</keyword>
<proteinExistence type="inferred from homology"/>
<dbReference type="SMART" id="SM00849">
    <property type="entry name" value="Lactamase_B"/>
    <property type="match status" value="1"/>
</dbReference>
<comment type="cofactor">
    <cofactor evidence="1">
        <name>Zn(2+)</name>
        <dbReference type="ChEBI" id="CHEBI:29105"/>
    </cofactor>
</comment>
<dbReference type="PANTHER" id="PTHR42978">
    <property type="entry name" value="QUORUM-QUENCHING LACTONASE YTNP-RELATED-RELATED"/>
    <property type="match status" value="1"/>
</dbReference>
<dbReference type="Gene3D" id="3.60.15.10">
    <property type="entry name" value="Ribonuclease Z/Hydroxyacylglutathione hydrolase-like"/>
    <property type="match status" value="1"/>
</dbReference>
<name>A0A4R3I1T0_9GAMM</name>
<dbReference type="OrthoDB" id="5443440at2"/>
<evidence type="ECO:0000259" key="7">
    <source>
        <dbReference type="SMART" id="SM00849"/>
    </source>
</evidence>
<dbReference type="InterPro" id="IPR036866">
    <property type="entry name" value="RibonucZ/Hydroxyglut_hydro"/>
</dbReference>
<evidence type="ECO:0000256" key="4">
    <source>
        <dbReference type="ARBA" id="ARBA00022801"/>
    </source>
</evidence>
<dbReference type="Pfam" id="PF00753">
    <property type="entry name" value="Lactamase_B"/>
    <property type="match status" value="1"/>
</dbReference>
<keyword evidence="4" id="KW-0378">Hydrolase</keyword>
<accession>A0A4R3I1T0</accession>
<comment type="caution">
    <text evidence="8">The sequence shown here is derived from an EMBL/GenBank/DDBJ whole genome shotgun (WGS) entry which is preliminary data.</text>
</comment>
<sequence>MKKALIISATVLILLSAAAASVFIWASLATPTKHAYNAAKQGRAGTWEEMTSSMNTANRIAFTTIESADWSIDLSGLLNLKHPKAVAAGLENTLEPIKVYMYHVAHPNYGNFLFDTGVAEAFTTLPAIQSLPGFLQKAMGFERLQITQSTDAFLAQLNQPINGVFLTHLHMDHISGLPAIERGVPIYIGKGEANQKFPLFAVTQGIIDAILQGRPPLAEWQAAVVDVFSDGSVWAIHAPGHTAGSTAYLINSTAGTVLLTGDVSHTAWGWQHGVEPGQFTIDRGQNKASLSKLMQLSNDYPEIDVRVGHQPL</sequence>
<dbReference type="RefSeq" id="WP_132702428.1">
    <property type="nucleotide sequence ID" value="NZ_SLZR01000013.1"/>
</dbReference>